<dbReference type="RefSeq" id="WP_058641339.1">
    <property type="nucleotide sequence ID" value="NZ_LDSL01000049.1"/>
</dbReference>
<dbReference type="InterPro" id="IPR006121">
    <property type="entry name" value="HMA_dom"/>
</dbReference>
<name>A0A147H0Q8_9BURK</name>
<proteinExistence type="predicted"/>
<accession>A0A147H0Q8</accession>
<evidence type="ECO:0000259" key="2">
    <source>
        <dbReference type="PROSITE" id="PS50846"/>
    </source>
</evidence>
<dbReference type="AlphaFoldDB" id="A0A147H0Q8"/>
<dbReference type="EMBL" id="LDSL01000049">
    <property type="protein sequence ID" value="KTT23418.1"/>
    <property type="molecule type" value="Genomic_DNA"/>
</dbReference>
<dbReference type="InterPro" id="IPR036163">
    <property type="entry name" value="HMA_dom_sf"/>
</dbReference>
<reference evidence="3 4" key="1">
    <citation type="journal article" date="2016" name="Front. Microbiol.">
        <title>Genomic Resource of Rice Seed Associated Bacteria.</title>
        <authorList>
            <person name="Midha S."/>
            <person name="Bansal K."/>
            <person name="Sharma S."/>
            <person name="Kumar N."/>
            <person name="Patil P.P."/>
            <person name="Chaudhry V."/>
            <person name="Patil P.B."/>
        </authorList>
    </citation>
    <scope>NUCLEOTIDE SEQUENCE [LARGE SCALE GENOMIC DNA]</scope>
    <source>
        <strain evidence="3 4">NS331</strain>
    </source>
</reference>
<comment type="caution">
    <text evidence="3">The sequence shown here is derived from an EMBL/GenBank/DDBJ whole genome shotgun (WGS) entry which is preliminary data.</text>
</comment>
<dbReference type="PROSITE" id="PS50846">
    <property type="entry name" value="HMA_2"/>
    <property type="match status" value="1"/>
</dbReference>
<dbReference type="InterPro" id="IPR017969">
    <property type="entry name" value="Heavy-metal-associated_CS"/>
</dbReference>
<dbReference type="Proteomes" id="UP000072741">
    <property type="component" value="Unassembled WGS sequence"/>
</dbReference>
<feature type="domain" description="HMA" evidence="2">
    <location>
        <begin position="5"/>
        <end position="68"/>
    </location>
</feature>
<gene>
    <name evidence="3" type="ORF">NS331_07305</name>
</gene>
<organism evidence="3 4">
    <name type="scientific">Pseudacidovorax intermedius</name>
    <dbReference type="NCBI Taxonomy" id="433924"/>
    <lineage>
        <taxon>Bacteria</taxon>
        <taxon>Pseudomonadati</taxon>
        <taxon>Pseudomonadota</taxon>
        <taxon>Betaproteobacteria</taxon>
        <taxon>Burkholderiales</taxon>
        <taxon>Comamonadaceae</taxon>
        <taxon>Pseudacidovorax</taxon>
    </lineage>
</organism>
<dbReference type="CDD" id="cd00371">
    <property type="entry name" value="HMA"/>
    <property type="match status" value="1"/>
</dbReference>
<dbReference type="PRINTS" id="PR00944">
    <property type="entry name" value="CUEXPORT"/>
</dbReference>
<evidence type="ECO:0000313" key="3">
    <source>
        <dbReference type="EMBL" id="KTT23418.1"/>
    </source>
</evidence>
<evidence type="ECO:0000313" key="4">
    <source>
        <dbReference type="Proteomes" id="UP000072741"/>
    </source>
</evidence>
<keyword evidence="1" id="KW-0479">Metal-binding</keyword>
<dbReference type="Pfam" id="PF00403">
    <property type="entry name" value="HMA"/>
    <property type="match status" value="1"/>
</dbReference>
<dbReference type="GO" id="GO:0005507">
    <property type="term" value="F:copper ion binding"/>
    <property type="evidence" value="ECO:0007669"/>
    <property type="project" value="InterPro"/>
</dbReference>
<dbReference type="PATRIC" id="fig|433924.3.peg.3410"/>
<dbReference type="SUPFAM" id="SSF55008">
    <property type="entry name" value="HMA, heavy metal-associated domain"/>
    <property type="match status" value="1"/>
</dbReference>
<keyword evidence="4" id="KW-1185">Reference proteome</keyword>
<dbReference type="Gene3D" id="3.30.70.100">
    <property type="match status" value="1"/>
</dbReference>
<protein>
    <submittedName>
        <fullName evidence="3">Heavy metal transporter</fullName>
    </submittedName>
</protein>
<dbReference type="PROSITE" id="PS01047">
    <property type="entry name" value="HMA_1"/>
    <property type="match status" value="1"/>
</dbReference>
<dbReference type="InterPro" id="IPR000428">
    <property type="entry name" value="Cu-bd"/>
</dbReference>
<dbReference type="GO" id="GO:0006825">
    <property type="term" value="P:copper ion transport"/>
    <property type="evidence" value="ECO:0007669"/>
    <property type="project" value="InterPro"/>
</dbReference>
<evidence type="ECO:0000256" key="1">
    <source>
        <dbReference type="ARBA" id="ARBA00022723"/>
    </source>
</evidence>
<sequence>MSTPSTQVFQVQGMSCQHCVRAVTQAVQDVDPEADVRIDLPTGRVEVQSAETADALQSAIREAGYTVQG</sequence>
<dbReference type="OrthoDB" id="9813965at2"/>